<evidence type="ECO:0000313" key="2">
    <source>
        <dbReference type="EMBL" id="EJK56582.1"/>
    </source>
</evidence>
<feature type="region of interest" description="Disordered" evidence="1">
    <location>
        <begin position="36"/>
        <end position="118"/>
    </location>
</feature>
<protein>
    <submittedName>
        <fullName evidence="2">Uncharacterized protein</fullName>
    </submittedName>
</protein>
<dbReference type="Proteomes" id="UP000266841">
    <property type="component" value="Unassembled WGS sequence"/>
</dbReference>
<dbReference type="AlphaFoldDB" id="K0SD63"/>
<accession>K0SD63</accession>
<feature type="compositionally biased region" description="Basic and acidic residues" evidence="1">
    <location>
        <begin position="98"/>
        <end position="117"/>
    </location>
</feature>
<proteinExistence type="predicted"/>
<organism evidence="2 3">
    <name type="scientific">Thalassiosira oceanica</name>
    <name type="common">Marine diatom</name>
    <dbReference type="NCBI Taxonomy" id="159749"/>
    <lineage>
        <taxon>Eukaryota</taxon>
        <taxon>Sar</taxon>
        <taxon>Stramenopiles</taxon>
        <taxon>Ochrophyta</taxon>
        <taxon>Bacillariophyta</taxon>
        <taxon>Coscinodiscophyceae</taxon>
        <taxon>Thalassiosirophycidae</taxon>
        <taxon>Thalassiosirales</taxon>
        <taxon>Thalassiosiraceae</taxon>
        <taxon>Thalassiosira</taxon>
    </lineage>
</organism>
<evidence type="ECO:0000313" key="3">
    <source>
        <dbReference type="Proteomes" id="UP000266841"/>
    </source>
</evidence>
<feature type="non-terminal residue" evidence="2">
    <location>
        <position position="1"/>
    </location>
</feature>
<gene>
    <name evidence="2" type="ORF">THAOC_23503</name>
</gene>
<evidence type="ECO:0000256" key="1">
    <source>
        <dbReference type="SAM" id="MobiDB-lite"/>
    </source>
</evidence>
<name>K0SD63_THAOC</name>
<comment type="caution">
    <text evidence="2">The sequence shown here is derived from an EMBL/GenBank/DDBJ whole genome shotgun (WGS) entry which is preliminary data.</text>
</comment>
<dbReference type="EMBL" id="AGNL01031044">
    <property type="protein sequence ID" value="EJK56582.1"/>
    <property type="molecule type" value="Genomic_DNA"/>
</dbReference>
<sequence>EYAARESREHNWASLAVKEASLTYEEEKAVANKLRLPKESSRAEGISLSLARNAKRTGNKSRPVASKRPETGNKSRPAASRRPAAEKHSSNPLPSKHLGRENSPRSREDSREDKDSALLDSGLLNLDLAVEPFTSCFSENAPQRDGNYHEL</sequence>
<keyword evidence="3" id="KW-1185">Reference proteome</keyword>
<reference evidence="2 3" key="1">
    <citation type="journal article" date="2012" name="Genome Biol.">
        <title>Genome and low-iron response of an oceanic diatom adapted to chronic iron limitation.</title>
        <authorList>
            <person name="Lommer M."/>
            <person name="Specht M."/>
            <person name="Roy A.S."/>
            <person name="Kraemer L."/>
            <person name="Andreson R."/>
            <person name="Gutowska M.A."/>
            <person name="Wolf J."/>
            <person name="Bergner S.V."/>
            <person name="Schilhabel M.B."/>
            <person name="Klostermeier U.C."/>
            <person name="Beiko R.G."/>
            <person name="Rosenstiel P."/>
            <person name="Hippler M."/>
            <person name="Laroche J."/>
        </authorList>
    </citation>
    <scope>NUCLEOTIDE SEQUENCE [LARGE SCALE GENOMIC DNA]</scope>
    <source>
        <strain evidence="2 3">CCMP1005</strain>
    </source>
</reference>